<dbReference type="GO" id="GO:0016787">
    <property type="term" value="F:hydrolase activity"/>
    <property type="evidence" value="ECO:0007669"/>
    <property type="project" value="UniProtKB-KW"/>
</dbReference>
<gene>
    <name evidence="2" type="ORF">LE190_06625</name>
</gene>
<feature type="transmembrane region" description="Helical" evidence="1">
    <location>
        <begin position="94"/>
        <end position="120"/>
    </location>
</feature>
<dbReference type="Proteomes" id="UP001198602">
    <property type="component" value="Unassembled WGS sequence"/>
</dbReference>
<keyword evidence="2" id="KW-0378">Hydrolase</keyword>
<evidence type="ECO:0000256" key="1">
    <source>
        <dbReference type="SAM" id="Phobius"/>
    </source>
</evidence>
<evidence type="ECO:0000313" key="3">
    <source>
        <dbReference type="Proteomes" id="UP001198602"/>
    </source>
</evidence>
<feature type="transmembrane region" description="Helical" evidence="1">
    <location>
        <begin position="6"/>
        <end position="24"/>
    </location>
</feature>
<feature type="transmembrane region" description="Helical" evidence="1">
    <location>
        <begin position="159"/>
        <end position="181"/>
    </location>
</feature>
<dbReference type="PANTHER" id="PTHR35531:SF1">
    <property type="entry name" value="INNER MEMBRANE PROTEIN YBCI-RELATED"/>
    <property type="match status" value="1"/>
</dbReference>
<feature type="transmembrane region" description="Helical" evidence="1">
    <location>
        <begin position="63"/>
        <end position="82"/>
    </location>
</feature>
<keyword evidence="1" id="KW-1133">Transmembrane helix</keyword>
<dbReference type="RefSeq" id="WP_225237937.1">
    <property type="nucleotide sequence ID" value="NZ_JAHYBX010000001.1"/>
</dbReference>
<accession>A0ABS7Y7F3</accession>
<keyword evidence="1" id="KW-0812">Transmembrane</keyword>
<keyword evidence="1" id="KW-0472">Membrane</keyword>
<dbReference type="PANTHER" id="PTHR35531">
    <property type="entry name" value="INNER MEMBRANE PROTEIN YBCI-RELATED"/>
    <property type="match status" value="1"/>
</dbReference>
<evidence type="ECO:0000313" key="2">
    <source>
        <dbReference type="EMBL" id="MCA1855600.1"/>
    </source>
</evidence>
<comment type="caution">
    <text evidence="2">The sequence shown here is derived from an EMBL/GenBank/DDBJ whole genome shotgun (WGS) entry which is preliminary data.</text>
</comment>
<dbReference type="InterPro" id="IPR007404">
    <property type="entry name" value="YdjM-like"/>
</dbReference>
<dbReference type="Pfam" id="PF04307">
    <property type="entry name" value="YdjM"/>
    <property type="match status" value="1"/>
</dbReference>
<reference evidence="2 3" key="1">
    <citation type="submission" date="2021-07" db="EMBL/GenBank/DDBJ databases">
        <title>Characterization of Violacein-producing bacteria and related species.</title>
        <authorList>
            <person name="Wilson H.S."/>
            <person name="De Leon M.E."/>
        </authorList>
    </citation>
    <scope>NUCLEOTIDE SEQUENCE [LARGE SCALE GENOMIC DNA]</scope>
    <source>
        <strain evidence="2 3">HSC-2F05</strain>
    </source>
</reference>
<keyword evidence="3" id="KW-1185">Reference proteome</keyword>
<dbReference type="EMBL" id="JAHYBX010000001">
    <property type="protein sequence ID" value="MCA1855600.1"/>
    <property type="molecule type" value="Genomic_DNA"/>
</dbReference>
<sequence length="198" mass="20822">MPTVLTHAVVPVALALVPGVGRGARRVPPRLLLCGMVAAMLPDADAAGYWLGVPYAALAGHRGLSHSLAFALALGLLAALLARRLGARALPAACFVGACTLSHPLLDMLTTGGLGIALWAPWSSERLFFALRPIEVAPLAPARMFGDRGLVVLASELRWVWLPAGVLGLSCVAWRGLLAAIRRFSPRSSSFAGPDRHR</sequence>
<proteinExistence type="predicted"/>
<name>A0ABS7Y7F3_9BURK</name>
<feature type="transmembrane region" description="Helical" evidence="1">
    <location>
        <begin position="31"/>
        <end position="51"/>
    </location>
</feature>
<protein>
    <submittedName>
        <fullName evidence="2">Metal-dependent hydrolase</fullName>
    </submittedName>
</protein>
<organism evidence="2 3">
    <name type="scientific">Massilia hydrophila</name>
    <dbReference type="NCBI Taxonomy" id="3044279"/>
    <lineage>
        <taxon>Bacteria</taxon>
        <taxon>Pseudomonadati</taxon>
        <taxon>Pseudomonadota</taxon>
        <taxon>Betaproteobacteria</taxon>
        <taxon>Burkholderiales</taxon>
        <taxon>Oxalobacteraceae</taxon>
        <taxon>Telluria group</taxon>
        <taxon>Massilia</taxon>
    </lineage>
</organism>